<dbReference type="GO" id="GO:0007165">
    <property type="term" value="P:signal transduction"/>
    <property type="evidence" value="ECO:0007669"/>
    <property type="project" value="UniProtKB-KW"/>
</dbReference>
<organism evidence="7 8">
    <name type="scientific">Lacrimispora saccharolytica (strain ATCC 35040 / DSM 2544 / NRCC 2533 / WM1)</name>
    <name type="common">Clostridium saccharolyticum</name>
    <dbReference type="NCBI Taxonomy" id="610130"/>
    <lineage>
        <taxon>Bacteria</taxon>
        <taxon>Bacillati</taxon>
        <taxon>Bacillota</taxon>
        <taxon>Clostridia</taxon>
        <taxon>Lachnospirales</taxon>
        <taxon>Lachnospiraceae</taxon>
        <taxon>Lacrimispora</taxon>
    </lineage>
</organism>
<dbReference type="SMART" id="SM00283">
    <property type="entry name" value="MA"/>
    <property type="match status" value="1"/>
</dbReference>
<dbReference type="KEGG" id="csh:Closa_4058"/>
<keyword evidence="4" id="KW-1133">Transmembrane helix</keyword>
<evidence type="ECO:0000313" key="8">
    <source>
        <dbReference type="Proteomes" id="UP000001662"/>
    </source>
</evidence>
<dbReference type="Gene3D" id="3.30.450.20">
    <property type="entry name" value="PAS domain"/>
    <property type="match status" value="1"/>
</dbReference>
<dbReference type="CDD" id="cd12912">
    <property type="entry name" value="PDC2_MCP_like"/>
    <property type="match status" value="1"/>
</dbReference>
<comment type="similarity">
    <text evidence="2">Belongs to the methyl-accepting chemotaxis (MCP) protein family.</text>
</comment>
<dbReference type="InterPro" id="IPR003660">
    <property type="entry name" value="HAMP_dom"/>
</dbReference>
<evidence type="ECO:0000256" key="4">
    <source>
        <dbReference type="SAM" id="Phobius"/>
    </source>
</evidence>
<evidence type="ECO:0000259" key="6">
    <source>
        <dbReference type="PROSITE" id="PS50885"/>
    </source>
</evidence>
<dbReference type="GO" id="GO:0005886">
    <property type="term" value="C:plasma membrane"/>
    <property type="evidence" value="ECO:0007669"/>
    <property type="project" value="TreeGrafter"/>
</dbReference>
<dbReference type="Proteomes" id="UP000001662">
    <property type="component" value="Chromosome"/>
</dbReference>
<dbReference type="PROSITE" id="PS50885">
    <property type="entry name" value="HAMP"/>
    <property type="match status" value="1"/>
</dbReference>
<feature type="transmembrane region" description="Helical" evidence="4">
    <location>
        <begin position="12"/>
        <end position="36"/>
    </location>
</feature>
<dbReference type="PANTHER" id="PTHR43531">
    <property type="entry name" value="PROTEIN ICFG"/>
    <property type="match status" value="1"/>
</dbReference>
<gene>
    <name evidence="7" type="ordered locus">Closa_4058</name>
</gene>
<dbReference type="InterPro" id="IPR051310">
    <property type="entry name" value="MCP_chemotaxis"/>
</dbReference>
<dbReference type="SUPFAM" id="SSF58104">
    <property type="entry name" value="Methyl-accepting chemotaxis protein (MCP) signaling domain"/>
    <property type="match status" value="1"/>
</dbReference>
<dbReference type="PANTHER" id="PTHR43531:SF11">
    <property type="entry name" value="METHYL-ACCEPTING CHEMOTAXIS PROTEIN 3"/>
    <property type="match status" value="1"/>
</dbReference>
<sequence>MKRNNRGIKKELVTFTMACIISIVFVLSAGSIYLTYDTTRKSLAKSLKETSELVSEKITQQLKEYSIIAESIALYMKGNLQKDGNINIFLRISCSQYGLNNIDIISADGLSIVNGKSYKQENTYVQAKKGTPFLSDPMIHKDSVSYEYAYPYDDLVIILEFPYSVFETMIADTKLGDTGSTYIINRDGTKVAYEDFSQVLSRQNNTEAAKSNQAVYGEIAKLEAAMTRGETGFGFYQWNGEKKFGSYTPVKGTNGWSVNVTASESEFMSGVMTSMLNAVILGIVSLILAVFAMLRITNRITRPMGRVVDAIDRLSAGDLGVELSLERRDEIGRIGEKVNEMAGTYRNIIYDISRFLQEISYGNLSVRSSCRYPGEFNGIRSSMEMIAARLNDTMITIRSSSEEVNYRAGQVSDVSQALASGAAVQAETVEELNASIANVSGKAVNNADHVKKAWDYVNQSASMVKSGNRHMESLHATMKEISLFSEKISGITKMIEDIAFQTNILALNAAVEAARAGDAGRGFAVVAEEVRNLSAKSAEAAKQTAQLIGRTGKAVSEGKQQTDETAEVLKKISGKSALLEQVIQEIQAASQEQARTMEQIREGLYQVSAVVQANAATAQESSSSSEELAAQAGILKQEVSKFIINGNQRTD</sequence>
<feature type="domain" description="HAMP" evidence="6">
    <location>
        <begin position="298"/>
        <end position="350"/>
    </location>
</feature>
<dbReference type="eggNOG" id="COG2972">
    <property type="taxonomic scope" value="Bacteria"/>
</dbReference>
<dbReference type="CDD" id="cd06225">
    <property type="entry name" value="HAMP"/>
    <property type="match status" value="1"/>
</dbReference>
<dbReference type="eggNOG" id="COG0840">
    <property type="taxonomic scope" value="Bacteria"/>
</dbReference>
<dbReference type="PaxDb" id="610130-Closa_4058"/>
<dbReference type="STRING" id="610130.Closa_4058"/>
<dbReference type="Pfam" id="PF00015">
    <property type="entry name" value="MCPsignal"/>
    <property type="match status" value="1"/>
</dbReference>
<dbReference type="HOGENOM" id="CLU_000445_107_12_9"/>
<reference evidence="7" key="1">
    <citation type="submission" date="2010-07" db="EMBL/GenBank/DDBJ databases">
        <title>Complete sequence of Clostridium saccharolyticum WM1.</title>
        <authorList>
            <consortium name="US DOE Joint Genome Institute"/>
            <person name="Lucas S."/>
            <person name="Copeland A."/>
            <person name="Lapidus A."/>
            <person name="Cheng J.-F."/>
            <person name="Bruce D."/>
            <person name="Goodwin L."/>
            <person name="Pitluck S."/>
            <person name="Chertkov O."/>
            <person name="Detter J.C."/>
            <person name="Han C."/>
            <person name="Tapia R."/>
            <person name="Land M."/>
            <person name="Hauser L."/>
            <person name="Chang Y.-J."/>
            <person name="Jeffries C."/>
            <person name="Kyrpides N."/>
            <person name="Ivanova N."/>
            <person name="Mikhailova N."/>
            <person name="Mouttaki H."/>
            <person name="Lin L."/>
            <person name="Zhou J."/>
            <person name="Hemme C.L."/>
            <person name="Woyke T."/>
        </authorList>
    </citation>
    <scope>NUCLEOTIDE SEQUENCE [LARGE SCALE GENOMIC DNA]</scope>
    <source>
        <strain evidence="7">WM1</strain>
    </source>
</reference>
<accession>D9R1P4</accession>
<dbReference type="RefSeq" id="WP_013274619.1">
    <property type="nucleotide sequence ID" value="NC_014376.1"/>
</dbReference>
<protein>
    <submittedName>
        <fullName evidence="7">Methyl-accepting chemotaxis sensory transducer</fullName>
    </submittedName>
</protein>
<dbReference type="GO" id="GO:0004888">
    <property type="term" value="F:transmembrane signaling receptor activity"/>
    <property type="evidence" value="ECO:0007669"/>
    <property type="project" value="TreeGrafter"/>
</dbReference>
<dbReference type="Pfam" id="PF00672">
    <property type="entry name" value="HAMP"/>
    <property type="match status" value="1"/>
</dbReference>
<proteinExistence type="inferred from homology"/>
<dbReference type="Gene3D" id="1.10.287.950">
    <property type="entry name" value="Methyl-accepting chemotaxis protein"/>
    <property type="match status" value="1"/>
</dbReference>
<name>D9R1P4_LACSW</name>
<keyword evidence="4" id="KW-0812">Transmembrane</keyword>
<dbReference type="Gene3D" id="6.10.340.10">
    <property type="match status" value="1"/>
</dbReference>
<dbReference type="OrthoDB" id="1878080at2"/>
<feature type="domain" description="Methyl-accepting transducer" evidence="5">
    <location>
        <begin position="400"/>
        <end position="629"/>
    </location>
</feature>
<evidence type="ECO:0000256" key="1">
    <source>
        <dbReference type="ARBA" id="ARBA00022500"/>
    </source>
</evidence>
<evidence type="ECO:0000256" key="2">
    <source>
        <dbReference type="ARBA" id="ARBA00029447"/>
    </source>
</evidence>
<dbReference type="InterPro" id="IPR004089">
    <property type="entry name" value="MCPsignal_dom"/>
</dbReference>
<keyword evidence="8" id="KW-1185">Reference proteome</keyword>
<evidence type="ECO:0000313" key="7">
    <source>
        <dbReference type="EMBL" id="ADL06567.1"/>
    </source>
</evidence>
<dbReference type="EMBL" id="CP002109">
    <property type="protein sequence ID" value="ADL06567.1"/>
    <property type="molecule type" value="Genomic_DNA"/>
</dbReference>
<evidence type="ECO:0000256" key="3">
    <source>
        <dbReference type="PROSITE-ProRule" id="PRU00284"/>
    </source>
</evidence>
<keyword evidence="3" id="KW-0807">Transducer</keyword>
<dbReference type="SMART" id="SM00304">
    <property type="entry name" value="HAMP"/>
    <property type="match status" value="1"/>
</dbReference>
<dbReference type="PROSITE" id="PS50111">
    <property type="entry name" value="CHEMOTAXIS_TRANSDUC_2"/>
    <property type="match status" value="1"/>
</dbReference>
<evidence type="ECO:0000259" key="5">
    <source>
        <dbReference type="PROSITE" id="PS50111"/>
    </source>
</evidence>
<dbReference type="GO" id="GO:0006935">
    <property type="term" value="P:chemotaxis"/>
    <property type="evidence" value="ECO:0007669"/>
    <property type="project" value="UniProtKB-KW"/>
</dbReference>
<dbReference type="AlphaFoldDB" id="D9R1P4"/>
<keyword evidence="4" id="KW-0472">Membrane</keyword>
<feature type="transmembrane region" description="Helical" evidence="4">
    <location>
        <begin position="275"/>
        <end position="296"/>
    </location>
</feature>
<keyword evidence="1" id="KW-0145">Chemotaxis</keyword>